<proteinExistence type="inferred from homology"/>
<keyword evidence="2 6" id="KW-0479">Metal-binding</keyword>
<accession>A0A8S5NNV0</accession>
<feature type="binding site" evidence="6">
    <location>
        <position position="124"/>
    </location>
    <ligand>
        <name>Zn(2+)</name>
        <dbReference type="ChEBI" id="CHEBI:29105"/>
        <note>catalytic</note>
    </ligand>
</feature>
<comment type="similarity">
    <text evidence="1">Belongs to the cytidine and deoxycytidylate deaminase family.</text>
</comment>
<feature type="active site" description="Proton donor" evidence="5">
    <location>
        <position position="93"/>
    </location>
</feature>
<evidence type="ECO:0000256" key="3">
    <source>
        <dbReference type="ARBA" id="ARBA00022801"/>
    </source>
</evidence>
<dbReference type="PANTHER" id="PTHR11086">
    <property type="entry name" value="DEOXYCYTIDYLATE DEAMINASE-RELATED"/>
    <property type="match status" value="1"/>
</dbReference>
<keyword evidence="4 6" id="KW-0862">Zinc</keyword>
<organism evidence="8">
    <name type="scientific">Myoviridae sp. ctj3P51</name>
    <dbReference type="NCBI Taxonomy" id="2826687"/>
    <lineage>
        <taxon>Viruses</taxon>
        <taxon>Duplodnaviria</taxon>
        <taxon>Heunggongvirae</taxon>
        <taxon>Uroviricota</taxon>
        <taxon>Caudoviricetes</taxon>
    </lineage>
</organism>
<evidence type="ECO:0000256" key="1">
    <source>
        <dbReference type="ARBA" id="ARBA00006576"/>
    </source>
</evidence>
<sequence length="149" mass="16493">MQIFLCFMRPTKTEYYLKIAEAVATRSTCLHQQYGAILVKDDEIIATGYNGSPRGEANCCDCGCYRDKAEKPIDPSAAVHGSKYGLCVAVHAEQNTLLSARRCDMKGSTLYLSSLDPSNIPEPCNICNRMLKNAGVAKIVTKFYERDII</sequence>
<dbReference type="GO" id="GO:0006220">
    <property type="term" value="P:pyrimidine nucleotide metabolic process"/>
    <property type="evidence" value="ECO:0007669"/>
    <property type="project" value="InterPro"/>
</dbReference>
<dbReference type="PROSITE" id="PS00903">
    <property type="entry name" value="CYT_DCMP_DEAMINASES_1"/>
    <property type="match status" value="1"/>
</dbReference>
<evidence type="ECO:0000313" key="8">
    <source>
        <dbReference type="EMBL" id="DAD96414.1"/>
    </source>
</evidence>
<dbReference type="InterPro" id="IPR016192">
    <property type="entry name" value="APOBEC/CMP_deaminase_Zn-bd"/>
</dbReference>
<evidence type="ECO:0000256" key="2">
    <source>
        <dbReference type="ARBA" id="ARBA00022723"/>
    </source>
</evidence>
<dbReference type="PIRSF" id="PIRSF006019">
    <property type="entry name" value="dCMP_deaminase"/>
    <property type="match status" value="1"/>
</dbReference>
<reference evidence="8" key="1">
    <citation type="journal article" date="2021" name="Proc. Natl. Acad. Sci. U.S.A.">
        <title>A Catalog of Tens of Thousands of Viruses from Human Metagenomes Reveals Hidden Associations with Chronic Diseases.</title>
        <authorList>
            <person name="Tisza M.J."/>
            <person name="Buck C.B."/>
        </authorList>
    </citation>
    <scope>NUCLEOTIDE SEQUENCE</scope>
    <source>
        <strain evidence="8">Ctj3P51</strain>
    </source>
</reference>
<evidence type="ECO:0000256" key="4">
    <source>
        <dbReference type="ARBA" id="ARBA00022833"/>
    </source>
</evidence>
<feature type="domain" description="CMP/dCMP-type deaminase" evidence="7">
    <location>
        <begin position="11"/>
        <end position="149"/>
    </location>
</feature>
<feature type="binding site" evidence="6">
    <location>
        <position position="127"/>
    </location>
    <ligand>
        <name>Zn(2+)</name>
        <dbReference type="ChEBI" id="CHEBI:29105"/>
        <note>catalytic</note>
    </ligand>
</feature>
<feature type="binding site" evidence="6">
    <location>
        <position position="91"/>
    </location>
    <ligand>
        <name>Zn(2+)</name>
        <dbReference type="ChEBI" id="CHEBI:29105"/>
        <note>catalytic</note>
    </ligand>
</feature>
<comment type="cofactor">
    <cofactor evidence="6">
        <name>Zn(2+)</name>
        <dbReference type="ChEBI" id="CHEBI:29105"/>
    </cofactor>
</comment>
<dbReference type="GO" id="GO:0008270">
    <property type="term" value="F:zinc ion binding"/>
    <property type="evidence" value="ECO:0007669"/>
    <property type="project" value="InterPro"/>
</dbReference>
<dbReference type="Gene3D" id="3.40.140.10">
    <property type="entry name" value="Cytidine Deaminase, domain 2"/>
    <property type="match status" value="1"/>
</dbReference>
<protein>
    <submittedName>
        <fullName evidence="8">Deoxycytidylate deaminase</fullName>
    </submittedName>
</protein>
<dbReference type="GO" id="GO:0004132">
    <property type="term" value="F:dCMP deaminase activity"/>
    <property type="evidence" value="ECO:0007669"/>
    <property type="project" value="InterPro"/>
</dbReference>
<dbReference type="InterPro" id="IPR002125">
    <property type="entry name" value="CMP_dCMP_dom"/>
</dbReference>
<evidence type="ECO:0000259" key="7">
    <source>
        <dbReference type="PROSITE" id="PS51747"/>
    </source>
</evidence>
<dbReference type="SUPFAM" id="SSF53927">
    <property type="entry name" value="Cytidine deaminase-like"/>
    <property type="match status" value="1"/>
</dbReference>
<evidence type="ECO:0000256" key="6">
    <source>
        <dbReference type="PIRSR" id="PIRSR006019-2"/>
    </source>
</evidence>
<keyword evidence="3" id="KW-0378">Hydrolase</keyword>
<name>A0A8S5NNV0_9CAUD</name>
<dbReference type="InterPro" id="IPR015517">
    <property type="entry name" value="dCMP_deaminase-rel"/>
</dbReference>
<dbReference type="EMBL" id="BK015217">
    <property type="protein sequence ID" value="DAD96414.1"/>
    <property type="molecule type" value="Genomic_DNA"/>
</dbReference>
<dbReference type="PROSITE" id="PS51747">
    <property type="entry name" value="CYT_DCMP_DEAMINASES_2"/>
    <property type="match status" value="1"/>
</dbReference>
<dbReference type="InterPro" id="IPR016473">
    <property type="entry name" value="dCMP_deaminase"/>
</dbReference>
<dbReference type="PANTHER" id="PTHR11086:SF18">
    <property type="entry name" value="DEOXYCYTIDYLATE DEAMINASE"/>
    <property type="match status" value="1"/>
</dbReference>
<evidence type="ECO:0000256" key="5">
    <source>
        <dbReference type="PIRSR" id="PIRSR006019-1"/>
    </source>
</evidence>
<dbReference type="InterPro" id="IPR016193">
    <property type="entry name" value="Cytidine_deaminase-like"/>
</dbReference>
<dbReference type="Pfam" id="PF00383">
    <property type="entry name" value="dCMP_cyt_deam_1"/>
    <property type="match status" value="1"/>
</dbReference>